<evidence type="ECO:0000256" key="3">
    <source>
        <dbReference type="ARBA" id="ARBA00022989"/>
    </source>
</evidence>
<dbReference type="Gene3D" id="1.20.1250.20">
    <property type="entry name" value="MFS general substrate transporter like domains"/>
    <property type="match status" value="2"/>
</dbReference>
<evidence type="ECO:0000313" key="8">
    <source>
        <dbReference type="Proteomes" id="UP001183794"/>
    </source>
</evidence>
<dbReference type="PANTHER" id="PTHR23514">
    <property type="entry name" value="BYPASS OF STOP CODON PROTEIN 6"/>
    <property type="match status" value="1"/>
</dbReference>
<dbReference type="Proteomes" id="UP001183794">
    <property type="component" value="Unassembled WGS sequence"/>
</dbReference>
<organism evidence="7 8">
    <name type="scientific">Enteractinococcus fodinae</name>
    <dbReference type="NCBI Taxonomy" id="684663"/>
    <lineage>
        <taxon>Bacteria</taxon>
        <taxon>Bacillati</taxon>
        <taxon>Actinomycetota</taxon>
        <taxon>Actinomycetes</taxon>
        <taxon>Micrococcales</taxon>
        <taxon>Micrococcaceae</taxon>
    </lineage>
</organism>
<comment type="subcellular location">
    <subcellularLocation>
        <location evidence="1">Cell membrane</location>
        <topology evidence="1">Multi-pass membrane protein</topology>
    </subcellularLocation>
</comment>
<feature type="transmembrane region" description="Helical" evidence="5">
    <location>
        <begin position="386"/>
        <end position="405"/>
    </location>
</feature>
<evidence type="ECO:0000313" key="7">
    <source>
        <dbReference type="EMBL" id="MDR7346956.1"/>
    </source>
</evidence>
<accession>A0ABU2B025</accession>
<feature type="domain" description="Major facilitator superfamily (MFS) profile" evidence="6">
    <location>
        <begin position="12"/>
        <end position="410"/>
    </location>
</feature>
<keyword evidence="4 5" id="KW-0472">Membrane</keyword>
<gene>
    <name evidence="7" type="ORF">J2S62_001213</name>
</gene>
<feature type="transmembrane region" description="Helical" evidence="5">
    <location>
        <begin position="228"/>
        <end position="246"/>
    </location>
</feature>
<keyword evidence="3 5" id="KW-1133">Transmembrane helix</keyword>
<dbReference type="InterPro" id="IPR011701">
    <property type="entry name" value="MFS"/>
</dbReference>
<keyword evidence="8" id="KW-1185">Reference proteome</keyword>
<feature type="transmembrane region" description="Helical" evidence="5">
    <location>
        <begin position="77"/>
        <end position="97"/>
    </location>
</feature>
<feature type="transmembrane region" description="Helical" evidence="5">
    <location>
        <begin position="299"/>
        <end position="317"/>
    </location>
</feature>
<name>A0ABU2B025_9MICC</name>
<evidence type="ECO:0000256" key="4">
    <source>
        <dbReference type="ARBA" id="ARBA00023136"/>
    </source>
</evidence>
<dbReference type="InterPro" id="IPR051788">
    <property type="entry name" value="MFS_Transporter"/>
</dbReference>
<reference evidence="7 8" key="1">
    <citation type="submission" date="2023-07" db="EMBL/GenBank/DDBJ databases">
        <title>Sequencing the genomes of 1000 actinobacteria strains.</title>
        <authorList>
            <person name="Klenk H.-P."/>
        </authorList>
    </citation>
    <scope>NUCLEOTIDE SEQUENCE [LARGE SCALE GENOMIC DNA]</scope>
    <source>
        <strain evidence="7 8">DSM 22966</strain>
    </source>
</reference>
<feature type="transmembrane region" description="Helical" evidence="5">
    <location>
        <begin position="143"/>
        <end position="164"/>
    </location>
</feature>
<dbReference type="RefSeq" id="WP_310172556.1">
    <property type="nucleotide sequence ID" value="NZ_BAABHE010000002.1"/>
</dbReference>
<feature type="transmembrane region" description="Helical" evidence="5">
    <location>
        <begin position="50"/>
        <end position="70"/>
    </location>
</feature>
<evidence type="ECO:0000256" key="2">
    <source>
        <dbReference type="ARBA" id="ARBA00022692"/>
    </source>
</evidence>
<feature type="transmembrane region" description="Helical" evidence="5">
    <location>
        <begin position="258"/>
        <end position="278"/>
    </location>
</feature>
<dbReference type="EMBL" id="JAVDYJ010000001">
    <property type="protein sequence ID" value="MDR7346956.1"/>
    <property type="molecule type" value="Genomic_DNA"/>
</dbReference>
<evidence type="ECO:0000256" key="5">
    <source>
        <dbReference type="SAM" id="Phobius"/>
    </source>
</evidence>
<proteinExistence type="predicted"/>
<dbReference type="InterPro" id="IPR036259">
    <property type="entry name" value="MFS_trans_sf"/>
</dbReference>
<dbReference type="PROSITE" id="PS50850">
    <property type="entry name" value="MFS"/>
    <property type="match status" value="1"/>
</dbReference>
<dbReference type="Pfam" id="PF07690">
    <property type="entry name" value="MFS_1"/>
    <property type="match status" value="2"/>
</dbReference>
<dbReference type="CDD" id="cd17393">
    <property type="entry name" value="MFS_MosC_like"/>
    <property type="match status" value="1"/>
</dbReference>
<dbReference type="InterPro" id="IPR020846">
    <property type="entry name" value="MFS_dom"/>
</dbReference>
<feature type="transmembrane region" description="Helical" evidence="5">
    <location>
        <begin position="21"/>
        <end position="38"/>
    </location>
</feature>
<feature type="transmembrane region" description="Helical" evidence="5">
    <location>
        <begin position="323"/>
        <end position="342"/>
    </location>
</feature>
<protein>
    <submittedName>
        <fullName evidence="7">MFS family permease</fullName>
    </submittedName>
</protein>
<sequence length="415" mass="43129">MSHSARFTPQPRIRRARVGTGLLFLTNGALFANLIPRYPEIKAKHELSDAAFGVAVAFFPLGAIMFGLLAASLIRRFGSGMVAAVMTVLLGISIASTAFMPDAIFFALALLIAGGADAMADVSQNAHGLRVQEAYGRSILNSFHALWSLGAVLGGLMAAGALLVDLGLGAHLVSSAALFGALALIAWMLALPPDPHDSLVSSAATHRQAEARKEELKRVQRVALRKPGTLLVLGALVLMAVTGAVVEDAGNSWSALYLSAYLGAPSSVAALGFTALVAGQLIGRATADRFIDRFGQRRVIRTGGVVIALGMGTAIAIPTVPLTIAGFAAAGLGAAALIPAAYDRADAIRGLRPGVGLTIVSWLMRLGFLTTPPLVGALSDMFSLRWALLVVPLAGAVTVVLARVLPNEKRHVIEK</sequence>
<feature type="transmembrane region" description="Helical" evidence="5">
    <location>
        <begin position="103"/>
        <end position="122"/>
    </location>
</feature>
<keyword evidence="2 5" id="KW-0812">Transmembrane</keyword>
<comment type="caution">
    <text evidence="7">The sequence shown here is derived from an EMBL/GenBank/DDBJ whole genome shotgun (WGS) entry which is preliminary data.</text>
</comment>
<evidence type="ECO:0000256" key="1">
    <source>
        <dbReference type="ARBA" id="ARBA00004651"/>
    </source>
</evidence>
<feature type="transmembrane region" description="Helical" evidence="5">
    <location>
        <begin position="354"/>
        <end position="374"/>
    </location>
</feature>
<dbReference type="SUPFAM" id="SSF103473">
    <property type="entry name" value="MFS general substrate transporter"/>
    <property type="match status" value="1"/>
</dbReference>
<dbReference type="PANTHER" id="PTHR23514:SF13">
    <property type="entry name" value="INNER MEMBRANE PROTEIN YBJJ"/>
    <property type="match status" value="1"/>
</dbReference>
<evidence type="ECO:0000259" key="6">
    <source>
        <dbReference type="PROSITE" id="PS50850"/>
    </source>
</evidence>
<feature type="transmembrane region" description="Helical" evidence="5">
    <location>
        <begin position="170"/>
        <end position="191"/>
    </location>
</feature>